<feature type="transmembrane region" description="Helical" evidence="1">
    <location>
        <begin position="38"/>
        <end position="66"/>
    </location>
</feature>
<keyword evidence="3" id="KW-1185">Reference proteome</keyword>
<evidence type="ECO:0000256" key="1">
    <source>
        <dbReference type="SAM" id="Phobius"/>
    </source>
</evidence>
<evidence type="ECO:0000313" key="2">
    <source>
        <dbReference type="EMBL" id="MEQ2445102.1"/>
    </source>
</evidence>
<accession>A0ABV1ECP9</accession>
<dbReference type="Proteomes" id="UP001464378">
    <property type="component" value="Unassembled WGS sequence"/>
</dbReference>
<keyword evidence="1" id="KW-1133">Transmembrane helix</keyword>
<protein>
    <submittedName>
        <fullName evidence="2">Uncharacterized protein</fullName>
    </submittedName>
</protein>
<comment type="caution">
    <text evidence="2">The sequence shown here is derived from an EMBL/GenBank/DDBJ whole genome shotgun (WGS) entry which is preliminary data.</text>
</comment>
<evidence type="ECO:0000313" key="3">
    <source>
        <dbReference type="Proteomes" id="UP001464378"/>
    </source>
</evidence>
<reference evidence="2 3" key="1">
    <citation type="submission" date="2024-03" db="EMBL/GenBank/DDBJ databases">
        <title>Human intestinal bacterial collection.</title>
        <authorList>
            <person name="Pauvert C."/>
            <person name="Hitch T.C.A."/>
            <person name="Clavel T."/>
        </authorList>
    </citation>
    <scope>NUCLEOTIDE SEQUENCE [LARGE SCALE GENOMIC DNA]</scope>
    <source>
        <strain evidence="2 3">CLA-AP-H29</strain>
    </source>
</reference>
<feature type="non-terminal residue" evidence="2">
    <location>
        <position position="1"/>
    </location>
</feature>
<keyword evidence="1" id="KW-0812">Transmembrane</keyword>
<name>A0ABV1ECP9_9FIRM</name>
<sequence>MKSGAEGAHFFGALLLTFSFDKHSFNMVFSDREIHNRLAGYMCCLFLQIIIFSFCAFLFIFGIIILRGNRSVYQCASLSVFLCFLSNPL</sequence>
<proteinExistence type="predicted"/>
<gene>
    <name evidence="2" type="ORF">WMO64_16770</name>
</gene>
<dbReference type="EMBL" id="JBBMFK010000044">
    <property type="protein sequence ID" value="MEQ2445102.1"/>
    <property type="molecule type" value="Genomic_DNA"/>
</dbReference>
<dbReference type="RefSeq" id="WP_349232729.1">
    <property type="nucleotide sequence ID" value="NZ_JBBMFK010000044.1"/>
</dbReference>
<organism evidence="2 3">
    <name type="scientific">Pseudoflavonifractor intestinihominis</name>
    <dbReference type="NCBI Taxonomy" id="3133171"/>
    <lineage>
        <taxon>Bacteria</taxon>
        <taxon>Bacillati</taxon>
        <taxon>Bacillota</taxon>
        <taxon>Clostridia</taxon>
        <taxon>Eubacteriales</taxon>
        <taxon>Oscillospiraceae</taxon>
        <taxon>Pseudoflavonifractor</taxon>
    </lineage>
</organism>
<keyword evidence="1" id="KW-0472">Membrane</keyword>